<protein>
    <recommendedName>
        <fullName evidence="3">GH15-like domain-containing protein</fullName>
    </recommendedName>
</protein>
<sequence>MRHLNSKSPKVRDAEQILERCIGTHGVWADPTRYRHQCWTRDFALAILPLLIECREFAIARTHLQELTKRVRKNGQVPILFLDKTLPFLTDKVTKSIRDRKISFMLRRYVTGNLWNLTPGTRDSEICYLIAMHEYAIHAHDQSLITDNVEVLHRVMHYIEHNLITDGLLTGCDWRDTMHRELGKSALLTNNSLLYHAYMLMHQTQKAHWLLQRINQKFWNGTSFQDAPNRSRFDPLGGALAVLHGAIPHDRYASLIQSFRSVDSPHGVTIKCKHNPFGPEEQEVIDRTDGVVVWPFIVGFSVLALIKMGDFKFAQEQFDKLTALKGFREWYDPANGKGFGANEQLWSATLYLRAANAIERERLKSLN</sequence>
<dbReference type="InterPro" id="IPR012341">
    <property type="entry name" value="6hp_glycosidase-like_sf"/>
</dbReference>
<evidence type="ECO:0000313" key="2">
    <source>
        <dbReference type="Proteomes" id="UP000177331"/>
    </source>
</evidence>
<dbReference type="Proteomes" id="UP000177331">
    <property type="component" value="Unassembled WGS sequence"/>
</dbReference>
<name>A0A1F7W8J7_9BACT</name>
<dbReference type="InterPro" id="IPR008928">
    <property type="entry name" value="6-hairpin_glycosidase_sf"/>
</dbReference>
<reference evidence="1 2" key="1">
    <citation type="journal article" date="2016" name="Nat. Commun.">
        <title>Thousands of microbial genomes shed light on interconnected biogeochemical processes in an aquifer system.</title>
        <authorList>
            <person name="Anantharaman K."/>
            <person name="Brown C.T."/>
            <person name="Hug L.A."/>
            <person name="Sharon I."/>
            <person name="Castelle C.J."/>
            <person name="Probst A.J."/>
            <person name="Thomas B.C."/>
            <person name="Singh A."/>
            <person name="Wilkins M.J."/>
            <person name="Karaoz U."/>
            <person name="Brodie E.L."/>
            <person name="Williams K.H."/>
            <person name="Hubbard S.S."/>
            <person name="Banfield J.F."/>
        </authorList>
    </citation>
    <scope>NUCLEOTIDE SEQUENCE [LARGE SCALE GENOMIC DNA]</scope>
</reference>
<dbReference type="GO" id="GO:0005975">
    <property type="term" value="P:carbohydrate metabolic process"/>
    <property type="evidence" value="ECO:0007669"/>
    <property type="project" value="InterPro"/>
</dbReference>
<gene>
    <name evidence="1" type="ORF">A2318_04510</name>
</gene>
<comment type="caution">
    <text evidence="1">The sequence shown here is derived from an EMBL/GenBank/DDBJ whole genome shotgun (WGS) entry which is preliminary data.</text>
</comment>
<proteinExistence type="predicted"/>
<dbReference type="Gene3D" id="1.50.10.10">
    <property type="match status" value="1"/>
</dbReference>
<organism evidence="1 2">
    <name type="scientific">Candidatus Uhrbacteria bacterium RIFOXYB2_FULL_45_11</name>
    <dbReference type="NCBI Taxonomy" id="1802421"/>
    <lineage>
        <taxon>Bacteria</taxon>
        <taxon>Candidatus Uhriibacteriota</taxon>
    </lineage>
</organism>
<dbReference type="EMBL" id="MGFD01000019">
    <property type="protein sequence ID" value="OGL98708.1"/>
    <property type="molecule type" value="Genomic_DNA"/>
</dbReference>
<dbReference type="STRING" id="1802421.A2318_04510"/>
<accession>A0A1F7W8J7</accession>
<evidence type="ECO:0008006" key="3">
    <source>
        <dbReference type="Google" id="ProtNLM"/>
    </source>
</evidence>
<dbReference type="SUPFAM" id="SSF48208">
    <property type="entry name" value="Six-hairpin glycosidases"/>
    <property type="match status" value="1"/>
</dbReference>
<dbReference type="AlphaFoldDB" id="A0A1F7W8J7"/>
<evidence type="ECO:0000313" key="1">
    <source>
        <dbReference type="EMBL" id="OGL98708.1"/>
    </source>
</evidence>